<reference evidence="2" key="1">
    <citation type="submission" date="2010-12" db="EMBL/GenBank/DDBJ databases">
        <title>Complete sequence of Desulfovibrio aespoeensis Aspo-2.</title>
        <authorList>
            <consortium name="US DOE Joint Genome Institute"/>
            <person name="Lucas S."/>
            <person name="Copeland A."/>
            <person name="Lapidus A."/>
            <person name="Cheng J.-F."/>
            <person name="Goodwin L."/>
            <person name="Pitluck S."/>
            <person name="Chertkov O."/>
            <person name="Misra M."/>
            <person name="Detter J.C."/>
            <person name="Han C."/>
            <person name="Tapia R."/>
            <person name="Land M."/>
            <person name="Hauser L."/>
            <person name="Kyrpides N."/>
            <person name="Ivanova N."/>
            <person name="Ovchinnikova G."/>
            <person name="Pedersen K."/>
            <person name="Jagevall S."/>
            <person name="Hazen T."/>
            <person name="Woyke T."/>
        </authorList>
    </citation>
    <scope>NUCLEOTIDE SEQUENCE [LARGE SCALE GENOMIC DNA]</scope>
    <source>
        <strain evidence="2">ATCC 700646 / DSM 10631 / Aspo-2</strain>
    </source>
</reference>
<sequence length="62" mass="6333">MDKPLEDSIRALAGEHGIDPQRLLAGFASVDMPPELALAVAAVLGDIDAFAASPDSPASSDE</sequence>
<evidence type="ECO:0000313" key="2">
    <source>
        <dbReference type="Proteomes" id="UP000002191"/>
    </source>
</evidence>
<protein>
    <submittedName>
        <fullName evidence="1">Uncharacterized protein</fullName>
    </submittedName>
</protein>
<reference evidence="1 2" key="2">
    <citation type="journal article" date="2014" name="Genome Announc.">
        <title>Complete Genome Sequence of the Subsurface, Mesophilic Sulfate-Reducing Bacterium Desulfovibrio aespoeensis Aspo-2.</title>
        <authorList>
            <person name="Pedersen K."/>
            <person name="Bengtsson A."/>
            <person name="Edlund J."/>
            <person name="Rabe L."/>
            <person name="Hazen T."/>
            <person name="Chakraborty R."/>
            <person name="Goodwin L."/>
            <person name="Shapiro N."/>
        </authorList>
    </citation>
    <scope>NUCLEOTIDE SEQUENCE [LARGE SCALE GENOMIC DNA]</scope>
    <source>
        <strain evidence="2">ATCC 700646 / DSM 10631 / Aspo-2</strain>
    </source>
</reference>
<dbReference type="RefSeq" id="WP_013515888.1">
    <property type="nucleotide sequence ID" value="NC_014844.1"/>
</dbReference>
<dbReference type="Proteomes" id="UP000002191">
    <property type="component" value="Chromosome"/>
</dbReference>
<accession>E6VZB5</accession>
<dbReference type="HOGENOM" id="CLU_2896683_0_0_7"/>
<evidence type="ECO:0000313" key="1">
    <source>
        <dbReference type="EMBL" id="ADU63987.1"/>
    </source>
</evidence>
<dbReference type="EMBL" id="CP002431">
    <property type="protein sequence ID" value="ADU63987.1"/>
    <property type="molecule type" value="Genomic_DNA"/>
</dbReference>
<keyword evidence="2" id="KW-1185">Reference proteome</keyword>
<dbReference type="KEGG" id="das:Daes_2993"/>
<organism evidence="1 2">
    <name type="scientific">Pseudodesulfovibrio aespoeensis (strain ATCC 700646 / DSM 10631 / Aspo-2)</name>
    <name type="common">Desulfovibrio aespoeensis</name>
    <dbReference type="NCBI Taxonomy" id="643562"/>
    <lineage>
        <taxon>Bacteria</taxon>
        <taxon>Pseudomonadati</taxon>
        <taxon>Thermodesulfobacteriota</taxon>
        <taxon>Desulfovibrionia</taxon>
        <taxon>Desulfovibrionales</taxon>
        <taxon>Desulfovibrionaceae</taxon>
    </lineage>
</organism>
<dbReference type="AlphaFoldDB" id="E6VZB5"/>
<dbReference type="STRING" id="643562.Daes_2993"/>
<name>E6VZB5_PSEA9</name>
<gene>
    <name evidence="1" type="ordered locus">Daes_2993</name>
</gene>
<proteinExistence type="predicted"/>